<dbReference type="PROSITE" id="PS00903">
    <property type="entry name" value="CYT_DCMP_DEAMINASES_1"/>
    <property type="match status" value="1"/>
</dbReference>
<proteinExistence type="predicted"/>
<dbReference type="PROSITE" id="PS51747">
    <property type="entry name" value="CYT_DCMP_DEAMINASES_2"/>
    <property type="match status" value="1"/>
</dbReference>
<sequence>MTARTDEDYIRLAIEVSARARANGNHPFGAILIGPDGEVVLEAENTVTTGNDVTNHAETNLVRMTCQAVPESERRSYTLYTSCEPCAMCSGAIYWAGIGRVAYGLAETALFELTGSHPENPTLALPCRTVFAAGTTGVDVRGPLLESEAAIPHRDFWTS</sequence>
<dbReference type="RefSeq" id="WP_262873108.1">
    <property type="nucleotide sequence ID" value="NZ_BAABKW010000005.1"/>
</dbReference>
<evidence type="ECO:0000259" key="3">
    <source>
        <dbReference type="PROSITE" id="PS51747"/>
    </source>
</evidence>
<dbReference type="PANTHER" id="PTHR11079">
    <property type="entry name" value="CYTOSINE DEAMINASE FAMILY MEMBER"/>
    <property type="match status" value="1"/>
</dbReference>
<dbReference type="EMBL" id="JBHTBE010000001">
    <property type="protein sequence ID" value="MFC7268195.1"/>
    <property type="molecule type" value="Genomic_DNA"/>
</dbReference>
<dbReference type="GO" id="GO:0052717">
    <property type="term" value="F:tRNA-specific adenosine-34 deaminase activity"/>
    <property type="evidence" value="ECO:0007669"/>
    <property type="project" value="UniProtKB-EC"/>
</dbReference>
<protein>
    <submittedName>
        <fullName evidence="4">Nucleoside deaminase</fullName>
        <ecNumber evidence="4">3.5.4.33</ecNumber>
    </submittedName>
</protein>
<evidence type="ECO:0000256" key="2">
    <source>
        <dbReference type="ARBA" id="ARBA00022833"/>
    </source>
</evidence>
<dbReference type="Proteomes" id="UP001596507">
    <property type="component" value="Unassembled WGS sequence"/>
</dbReference>
<dbReference type="Pfam" id="PF00383">
    <property type="entry name" value="dCMP_cyt_deam_1"/>
    <property type="match status" value="1"/>
</dbReference>
<dbReference type="EC" id="3.5.4.33" evidence="4"/>
<evidence type="ECO:0000313" key="4">
    <source>
        <dbReference type="EMBL" id="MFC7268195.1"/>
    </source>
</evidence>
<dbReference type="InterPro" id="IPR016193">
    <property type="entry name" value="Cytidine_deaminase-like"/>
</dbReference>
<evidence type="ECO:0000256" key="1">
    <source>
        <dbReference type="ARBA" id="ARBA00022723"/>
    </source>
</evidence>
<dbReference type="InterPro" id="IPR016192">
    <property type="entry name" value="APOBEC/CMP_deaminase_Zn-bd"/>
</dbReference>
<accession>A0ABW2HFG9</accession>
<keyword evidence="5" id="KW-1185">Reference proteome</keyword>
<organism evidence="4 5">
    <name type="scientific">Microbacterium fluvii</name>
    <dbReference type="NCBI Taxonomy" id="415215"/>
    <lineage>
        <taxon>Bacteria</taxon>
        <taxon>Bacillati</taxon>
        <taxon>Actinomycetota</taxon>
        <taxon>Actinomycetes</taxon>
        <taxon>Micrococcales</taxon>
        <taxon>Microbacteriaceae</taxon>
        <taxon>Microbacterium</taxon>
    </lineage>
</organism>
<dbReference type="Gene3D" id="3.40.140.10">
    <property type="entry name" value="Cytidine Deaminase, domain 2"/>
    <property type="match status" value="1"/>
</dbReference>
<name>A0ABW2HFG9_9MICO</name>
<keyword evidence="4" id="KW-0378">Hydrolase</keyword>
<dbReference type="CDD" id="cd01285">
    <property type="entry name" value="nucleoside_deaminase"/>
    <property type="match status" value="1"/>
</dbReference>
<comment type="caution">
    <text evidence="4">The sequence shown here is derived from an EMBL/GenBank/DDBJ whole genome shotgun (WGS) entry which is preliminary data.</text>
</comment>
<keyword evidence="2" id="KW-0862">Zinc</keyword>
<feature type="domain" description="CMP/dCMP-type deaminase" evidence="3">
    <location>
        <begin position="4"/>
        <end position="114"/>
    </location>
</feature>
<dbReference type="InterPro" id="IPR002125">
    <property type="entry name" value="CMP_dCMP_dom"/>
</dbReference>
<reference evidence="5" key="1">
    <citation type="journal article" date="2019" name="Int. J. Syst. Evol. Microbiol.">
        <title>The Global Catalogue of Microorganisms (GCM) 10K type strain sequencing project: providing services to taxonomists for standard genome sequencing and annotation.</title>
        <authorList>
            <consortium name="The Broad Institute Genomics Platform"/>
            <consortium name="The Broad Institute Genome Sequencing Center for Infectious Disease"/>
            <person name="Wu L."/>
            <person name="Ma J."/>
        </authorList>
    </citation>
    <scope>NUCLEOTIDE SEQUENCE [LARGE SCALE GENOMIC DNA]</scope>
    <source>
        <strain evidence="5">CGMCC 1.15772</strain>
    </source>
</reference>
<dbReference type="SUPFAM" id="SSF53927">
    <property type="entry name" value="Cytidine deaminase-like"/>
    <property type="match status" value="1"/>
</dbReference>
<keyword evidence="1" id="KW-0479">Metal-binding</keyword>
<evidence type="ECO:0000313" key="5">
    <source>
        <dbReference type="Proteomes" id="UP001596507"/>
    </source>
</evidence>
<gene>
    <name evidence="4" type="ORF">ACFQRL_04380</name>
</gene>
<dbReference type="PANTHER" id="PTHR11079:SF162">
    <property type="entry name" value="RIBOFLAVIN BIOSYNTHESIS PROTEIN PYRD, CHLOROPLASTIC"/>
    <property type="match status" value="1"/>
</dbReference>